<evidence type="ECO:0000259" key="3">
    <source>
        <dbReference type="Pfam" id="PF10350"/>
    </source>
</evidence>
<dbReference type="EMBL" id="JASFZW010000001">
    <property type="protein sequence ID" value="KAK2080562.1"/>
    <property type="molecule type" value="Genomic_DNA"/>
</dbReference>
<dbReference type="InterPro" id="IPR056842">
    <property type="entry name" value="THADA-like_TPR_C"/>
</dbReference>
<comment type="similarity">
    <text evidence="1">Belongs to the THADA family.</text>
</comment>
<evidence type="ECO:0008006" key="8">
    <source>
        <dbReference type="Google" id="ProtNLM"/>
    </source>
</evidence>
<proteinExistence type="inferred from homology"/>
<evidence type="ECO:0000313" key="7">
    <source>
        <dbReference type="Proteomes" id="UP001255856"/>
    </source>
</evidence>
<name>A0AAD9IPW3_PROWI</name>
<feature type="domain" description="DUF2428" evidence="3">
    <location>
        <begin position="878"/>
        <end position="1125"/>
    </location>
</feature>
<dbReference type="InterPro" id="IPR019442">
    <property type="entry name" value="THADA/TRM732_DUF2428"/>
</dbReference>
<accession>A0AAD9IPW3</accession>
<dbReference type="InterPro" id="IPR056843">
    <property type="entry name" value="THADA-like_TPR"/>
</dbReference>
<evidence type="ECO:0000256" key="2">
    <source>
        <dbReference type="ARBA" id="ARBA00022694"/>
    </source>
</evidence>
<dbReference type="Pfam" id="PF25151">
    <property type="entry name" value="TPR_Trm732_C"/>
    <property type="match status" value="1"/>
</dbReference>
<dbReference type="Pfam" id="PF10350">
    <property type="entry name" value="DUF2428"/>
    <property type="match status" value="1"/>
</dbReference>
<dbReference type="Proteomes" id="UP001255856">
    <property type="component" value="Unassembled WGS sequence"/>
</dbReference>
<reference evidence="6" key="1">
    <citation type="submission" date="2021-01" db="EMBL/GenBank/DDBJ databases">
        <authorList>
            <person name="Eckstrom K.M.E."/>
        </authorList>
    </citation>
    <scope>NUCLEOTIDE SEQUENCE</scope>
    <source>
        <strain evidence="6">UVCC 0001</strain>
    </source>
</reference>
<evidence type="ECO:0000259" key="5">
    <source>
        <dbReference type="Pfam" id="PF25151"/>
    </source>
</evidence>
<dbReference type="PANTHER" id="PTHR14387">
    <property type="entry name" value="THADA/DEATH RECEPTOR INTERACTING PROTEIN"/>
    <property type="match status" value="1"/>
</dbReference>
<feature type="domain" description="tRNA (32-2'-O)-methyltransferase regulator THADA-like TPR repeats region" evidence="4">
    <location>
        <begin position="464"/>
        <end position="670"/>
    </location>
</feature>
<gene>
    <name evidence="6" type="ORF">QBZ16_000416</name>
</gene>
<dbReference type="Pfam" id="PF25150">
    <property type="entry name" value="TPR_Trm732"/>
    <property type="match status" value="1"/>
</dbReference>
<comment type="caution">
    <text evidence="6">The sequence shown here is derived from an EMBL/GenBank/DDBJ whole genome shotgun (WGS) entry which is preliminary data.</text>
</comment>
<dbReference type="GO" id="GO:0030488">
    <property type="term" value="P:tRNA methylation"/>
    <property type="evidence" value="ECO:0007669"/>
    <property type="project" value="TreeGrafter"/>
</dbReference>
<evidence type="ECO:0000313" key="6">
    <source>
        <dbReference type="EMBL" id="KAK2080562.1"/>
    </source>
</evidence>
<organism evidence="6 7">
    <name type="scientific">Prototheca wickerhamii</name>
    <dbReference type="NCBI Taxonomy" id="3111"/>
    <lineage>
        <taxon>Eukaryota</taxon>
        <taxon>Viridiplantae</taxon>
        <taxon>Chlorophyta</taxon>
        <taxon>core chlorophytes</taxon>
        <taxon>Trebouxiophyceae</taxon>
        <taxon>Chlorellales</taxon>
        <taxon>Chlorellaceae</taxon>
        <taxon>Prototheca</taxon>
    </lineage>
</organism>
<dbReference type="InterPro" id="IPR016024">
    <property type="entry name" value="ARM-type_fold"/>
</dbReference>
<keyword evidence="7" id="KW-1185">Reference proteome</keyword>
<feature type="domain" description="tRNA (32-2'-O)-methyltransferase regulator THADA-like C-terminal TPR repeats region" evidence="5">
    <location>
        <begin position="1127"/>
        <end position="1281"/>
    </location>
</feature>
<dbReference type="PANTHER" id="PTHR14387:SF0">
    <property type="entry name" value="DUF2428 DOMAIN-CONTAINING PROTEIN"/>
    <property type="match status" value="1"/>
</dbReference>
<sequence>MAESRPHIAFLADVIDAAWTAVQGAQATELSDTLDTVTRVLGQTMLVPGTKPLHQPIQGLIKILPDLGRVAEELTKLLQTAARSPDPVVSSGLPAALVSCLGSPALRGHLDLDAELLLRCACAQLGRATGLIAGHQASQEGLDLLLDSVSSIHSLLILVSSGKTDAQIDPELGRALQERLVATLLQDISEREALCAASSTLYACDSLLMPDPQLLARHWAVCLGFGAATSESTPLARRLASNLTGPAAAASAAVLLQDCAAAPSDFPTQLLVSASLPWLVEQLAGATDASARFLAVTAVKACLQRLRRLWEETQASRVMPLVLEEALVNSLLRTLWLCWEDPRRQVAKEAHSIFAALLDVLALQTAAGAPAPAALLGGVVRELLDQGAERKGRYAPLASLVARLGPQALLELRPQLVQESLRVLDTNRLCTAVGGLLRALWAASRDSGVEGWVPQAARDLAAGLCEGGDAASTNIGAHILPLFFEIGGADAYAALLEALAGATKDKSALAGARLTALSSAQAAGLLDQKGSTEATDASLADVIEHVLAGHSRTQRLAAAEFVCLHPKTLMPISEERARLVVRWVRVEIHEDNASHREKVLRLLGKLAARLHAVAGARLKAGIRGEEDAHVLRVAAGLARQLIALGLSGIYPGAPHNPKIMSLRMLHIFLNEFSELWAPEASRPRPTSLRGGTPGVLRLDQFNPLPADFWDRRTVYALMASSIDSWDAIRDAALACLACLPAPFGAGPWLDAFSAPQLDVVQLSLQWAASETEETAQAGTRLLALWVSKQPWSAIEWATPSGELAVAAPERDASILQRALFDAACILRAARDEADSVWERGLLQGPFAVLRHLLPELPWKSRDPTVQTQVLRVSQLVHSMVLECLQITSPILSRPQDHGVDAEGVLEIEAALPSHEDPEAEERRRLAARPQLIVRTAWGSCREAVMLWSCLSQCVVLDASTVAQGAAQIAQIGDGLVEQLCALKHNGAVEKCAKALATAASRALSSGVPELERRPSAWLGRFLAHMARPGQGLSDIVRRSAGLPAGVLAVLACDAPKAARRALLAEALPRLLRLASADGPAWAARVHALNTLRLLCSSSDLAEGTAAALPAATEACLASLAKPRWEVRNAGTLCYAALLTRLVGYRNDASHEAAGARRGLTASDFFRRFPTLLPIMLTHARTAAAGMRLGDVTGSGVADDGVRVQGRVFPVLALLTRLSPGVERGSEKNGPASSDWLPELAEFVQPVSSLAAAPQLAVRELAARALVPLLAPGDGAKHAASIARRLAGWAGADISSRSFIVEAATARLLKISNDLMARLLASDIPEAAAVIAERLLAQGEEGMQLALPHNVDLLSIADRHWHQGTKLPMLSLAVRRLPGEAGSAQRSWHLATHGSDAQRAIALRALSSAASATPETAPCASQALQAIAACSEPTRPEELRAAAAAALARVPDPLPRPDWWRLAATLLQDDDAAVRRETVGALAAALDDQELLRLCDAAATARFARLVAERCPARPDLLLASWVWDPERNDMVKEDAGVKRVYQVDPDNTYADAVRLAQVREGGVDFLRMCAVLMKIGRCAQELKSGCLLRHHSLASFHVAQLAATALQSVLPSGPDAELMAWSDQVVTALRRAQDAGSADWANPSSFIVLAQTLLAAEIVLQWEPWAEGQDATALRSIIDQQRANCPIDVRRVISSL</sequence>
<protein>
    <recommendedName>
        <fullName evidence="8">DUF2428 domain-containing protein</fullName>
    </recommendedName>
</protein>
<dbReference type="SUPFAM" id="SSF48371">
    <property type="entry name" value="ARM repeat"/>
    <property type="match status" value="1"/>
</dbReference>
<keyword evidence="2" id="KW-0819">tRNA processing</keyword>
<dbReference type="GO" id="GO:0005829">
    <property type="term" value="C:cytosol"/>
    <property type="evidence" value="ECO:0007669"/>
    <property type="project" value="TreeGrafter"/>
</dbReference>
<dbReference type="InterPro" id="IPR051954">
    <property type="entry name" value="tRNA_methyltransferase_THADA"/>
</dbReference>
<evidence type="ECO:0000256" key="1">
    <source>
        <dbReference type="ARBA" id="ARBA00010409"/>
    </source>
</evidence>
<evidence type="ECO:0000259" key="4">
    <source>
        <dbReference type="Pfam" id="PF25150"/>
    </source>
</evidence>